<dbReference type="PANTHER" id="PTHR34512">
    <property type="entry name" value="CELL SURFACE PROTEIN"/>
    <property type="match status" value="1"/>
</dbReference>
<dbReference type="KEGG" id="amob:HG15A2_12620"/>
<feature type="chain" id="PRO_5021940523" evidence="1">
    <location>
        <begin position="20"/>
        <end position="437"/>
    </location>
</feature>
<name>A0A517MT17_9BACT</name>
<evidence type="ECO:0000313" key="3">
    <source>
        <dbReference type="EMBL" id="QDS97992.1"/>
    </source>
</evidence>
<feature type="domain" description="Pyrrolo-quinoline quinone repeat" evidence="2">
    <location>
        <begin position="323"/>
        <end position="428"/>
    </location>
</feature>
<evidence type="ECO:0000259" key="2">
    <source>
        <dbReference type="Pfam" id="PF13360"/>
    </source>
</evidence>
<gene>
    <name evidence="3" type="ORF">HG15A2_12620</name>
</gene>
<keyword evidence="4" id="KW-1185">Reference proteome</keyword>
<dbReference type="EMBL" id="CP036263">
    <property type="protein sequence ID" value="QDS97992.1"/>
    <property type="molecule type" value="Genomic_DNA"/>
</dbReference>
<reference evidence="3 4" key="1">
    <citation type="submission" date="2019-02" db="EMBL/GenBank/DDBJ databases">
        <title>Deep-cultivation of Planctomycetes and their phenomic and genomic characterization uncovers novel biology.</title>
        <authorList>
            <person name="Wiegand S."/>
            <person name="Jogler M."/>
            <person name="Boedeker C."/>
            <person name="Pinto D."/>
            <person name="Vollmers J."/>
            <person name="Rivas-Marin E."/>
            <person name="Kohn T."/>
            <person name="Peeters S.H."/>
            <person name="Heuer A."/>
            <person name="Rast P."/>
            <person name="Oberbeckmann S."/>
            <person name="Bunk B."/>
            <person name="Jeske O."/>
            <person name="Meyerdierks A."/>
            <person name="Storesund J.E."/>
            <person name="Kallscheuer N."/>
            <person name="Luecker S."/>
            <person name="Lage O.M."/>
            <person name="Pohl T."/>
            <person name="Merkel B.J."/>
            <person name="Hornburger P."/>
            <person name="Mueller R.-W."/>
            <person name="Bruemmer F."/>
            <person name="Labrenz M."/>
            <person name="Spormann A.M."/>
            <person name="Op den Camp H."/>
            <person name="Overmann J."/>
            <person name="Amann R."/>
            <person name="Jetten M.S.M."/>
            <person name="Mascher T."/>
            <person name="Medema M.H."/>
            <person name="Devos D.P."/>
            <person name="Kaster A.-K."/>
            <person name="Ovreas L."/>
            <person name="Rohde M."/>
            <person name="Galperin M.Y."/>
            <person name="Jogler C."/>
        </authorList>
    </citation>
    <scope>NUCLEOTIDE SEQUENCE [LARGE SCALE GENOMIC DNA]</scope>
    <source>
        <strain evidence="3 4">HG15A2</strain>
    </source>
</reference>
<dbReference type="InterPro" id="IPR011047">
    <property type="entry name" value="Quinoprotein_ADH-like_sf"/>
</dbReference>
<dbReference type="SUPFAM" id="SSF50998">
    <property type="entry name" value="Quinoprotein alcohol dehydrogenase-like"/>
    <property type="match status" value="1"/>
</dbReference>
<dbReference type="AlphaFoldDB" id="A0A517MT17"/>
<sequence length="437" mass="47609" precursor="true">MPSILKLLACLLIASNASAQEASWPQFRGPGGQGHATEEHAPLTWSETENIRFKTAIPGKGWSSPVVLGNQIWLTTAIETPPDPAELEQARAAIPNAETHQLAGELSLRAVCVDRTTGKLIHNIELIKVEQPNAIHPLNSYASPTPVIEPGRLYCNFGRYGTVCVNTDDHSIVWKKQFPIEHFVGPGSSPVLCDDKLVLTCDGADKQFIVAINKADGEKVWKVDRPAIRVKDPDMRKSYCTPLVVQHLGKKQIIIPGAQWIVAYAPADGSEIWRVDHGQGFSIVPRPVTDGMHVFCATGFAGVGMLAVRLGGSGDITGTHLEWKNHKKAPNQPSPILREGRLYTVNDQGVAQCLESATGEELWSKRLPGAYSASPLLIDERLYFFNREGLTTVLSTTGKKPEELASNQLDGQQMATPAVVDGELILRTDTHLYGIGK</sequence>
<dbReference type="RefSeq" id="WP_145058817.1">
    <property type="nucleotide sequence ID" value="NZ_CP036263.1"/>
</dbReference>
<dbReference type="OrthoDB" id="244732at2"/>
<dbReference type="InterPro" id="IPR002372">
    <property type="entry name" value="PQQ_rpt_dom"/>
</dbReference>
<dbReference type="Gene3D" id="2.130.10.10">
    <property type="entry name" value="YVTN repeat-like/Quinoprotein amine dehydrogenase"/>
    <property type="match status" value="2"/>
</dbReference>
<proteinExistence type="predicted"/>
<feature type="signal peptide" evidence="1">
    <location>
        <begin position="1"/>
        <end position="19"/>
    </location>
</feature>
<evidence type="ECO:0000256" key="1">
    <source>
        <dbReference type="SAM" id="SignalP"/>
    </source>
</evidence>
<dbReference type="PANTHER" id="PTHR34512:SF30">
    <property type="entry name" value="OUTER MEMBRANE PROTEIN ASSEMBLY FACTOR BAMB"/>
    <property type="match status" value="1"/>
</dbReference>
<dbReference type="InterPro" id="IPR015943">
    <property type="entry name" value="WD40/YVTN_repeat-like_dom_sf"/>
</dbReference>
<dbReference type="Proteomes" id="UP000319852">
    <property type="component" value="Chromosome"/>
</dbReference>
<evidence type="ECO:0000313" key="4">
    <source>
        <dbReference type="Proteomes" id="UP000319852"/>
    </source>
</evidence>
<accession>A0A517MT17</accession>
<protein>
    <submittedName>
        <fullName evidence="3">Outer membrane biogenesis protein BamB</fullName>
    </submittedName>
</protein>
<feature type="domain" description="Pyrrolo-quinoline quinone repeat" evidence="2">
    <location>
        <begin position="83"/>
        <end position="222"/>
    </location>
</feature>
<organism evidence="3 4">
    <name type="scientific">Adhaeretor mobilis</name>
    <dbReference type="NCBI Taxonomy" id="1930276"/>
    <lineage>
        <taxon>Bacteria</taxon>
        <taxon>Pseudomonadati</taxon>
        <taxon>Planctomycetota</taxon>
        <taxon>Planctomycetia</taxon>
        <taxon>Pirellulales</taxon>
        <taxon>Lacipirellulaceae</taxon>
        <taxon>Adhaeretor</taxon>
    </lineage>
</organism>
<keyword evidence="1" id="KW-0732">Signal</keyword>
<dbReference type="Pfam" id="PF13360">
    <property type="entry name" value="PQQ_2"/>
    <property type="match status" value="2"/>
</dbReference>